<accession>A0A1F5MKA8</accession>
<name>A0A1F5MKA8_9BACT</name>
<keyword evidence="2" id="KW-1133">Transmembrane helix</keyword>
<evidence type="ECO:0000256" key="1">
    <source>
        <dbReference type="SAM" id="MobiDB-lite"/>
    </source>
</evidence>
<reference evidence="3 4" key="1">
    <citation type="journal article" date="2016" name="Nat. Commun.">
        <title>Thousands of microbial genomes shed light on interconnected biogeochemical processes in an aquifer system.</title>
        <authorList>
            <person name="Anantharaman K."/>
            <person name="Brown C.T."/>
            <person name="Hug L.A."/>
            <person name="Sharon I."/>
            <person name="Castelle C.J."/>
            <person name="Probst A.J."/>
            <person name="Thomas B.C."/>
            <person name="Singh A."/>
            <person name="Wilkins M.J."/>
            <person name="Karaoz U."/>
            <person name="Brodie E.L."/>
            <person name="Williams K.H."/>
            <person name="Hubbard S.S."/>
            <person name="Banfield J.F."/>
        </authorList>
    </citation>
    <scope>NUCLEOTIDE SEQUENCE [LARGE SCALE GENOMIC DNA]</scope>
</reference>
<sequence length="148" mass="15995">MIIQSNALLNRFSSTPLNRIFLIILVSSVILGVGVGYFLSSTAPNRKTSTSSNNGGSIEIPKNAGTDKRTFRDFAEGTLQKKSAPKKTDEYVEGTHVLVRAGAVPVALTSSVVDLSEYEGKKIVVYGETQKAVKEGWLMDVGMVEVKE</sequence>
<protein>
    <submittedName>
        <fullName evidence="3">Uncharacterized protein</fullName>
    </submittedName>
</protein>
<feature type="transmembrane region" description="Helical" evidence="2">
    <location>
        <begin position="20"/>
        <end position="39"/>
    </location>
</feature>
<organism evidence="3 4">
    <name type="scientific">Candidatus Daviesbacteria bacterium RIFCSPLOWO2_01_FULL_40_24</name>
    <dbReference type="NCBI Taxonomy" id="1797787"/>
    <lineage>
        <taxon>Bacteria</taxon>
        <taxon>Candidatus Daviesiibacteriota</taxon>
    </lineage>
</organism>
<dbReference type="Proteomes" id="UP000178017">
    <property type="component" value="Unassembled WGS sequence"/>
</dbReference>
<dbReference type="EMBL" id="MFDO01000006">
    <property type="protein sequence ID" value="OGE65783.1"/>
    <property type="molecule type" value="Genomic_DNA"/>
</dbReference>
<keyword evidence="2" id="KW-0812">Transmembrane</keyword>
<gene>
    <name evidence="3" type="ORF">A3B49_01555</name>
</gene>
<proteinExistence type="predicted"/>
<keyword evidence="2" id="KW-0472">Membrane</keyword>
<dbReference type="AlphaFoldDB" id="A0A1F5MKA8"/>
<evidence type="ECO:0000313" key="3">
    <source>
        <dbReference type="EMBL" id="OGE65783.1"/>
    </source>
</evidence>
<comment type="caution">
    <text evidence="3">The sequence shown here is derived from an EMBL/GenBank/DDBJ whole genome shotgun (WGS) entry which is preliminary data.</text>
</comment>
<evidence type="ECO:0000313" key="4">
    <source>
        <dbReference type="Proteomes" id="UP000178017"/>
    </source>
</evidence>
<feature type="compositionally biased region" description="Polar residues" evidence="1">
    <location>
        <begin position="45"/>
        <end position="56"/>
    </location>
</feature>
<feature type="region of interest" description="Disordered" evidence="1">
    <location>
        <begin position="45"/>
        <end position="66"/>
    </location>
</feature>
<evidence type="ECO:0000256" key="2">
    <source>
        <dbReference type="SAM" id="Phobius"/>
    </source>
</evidence>